<feature type="compositionally biased region" description="Basic and acidic residues" evidence="1">
    <location>
        <begin position="8"/>
        <end position="22"/>
    </location>
</feature>
<dbReference type="EMBL" id="CAKOFQ010010419">
    <property type="protein sequence ID" value="CAH2019642.1"/>
    <property type="molecule type" value="Genomic_DNA"/>
</dbReference>
<evidence type="ECO:0000313" key="2">
    <source>
        <dbReference type="EMBL" id="CAH2019642.1"/>
    </source>
</evidence>
<reference evidence="2" key="1">
    <citation type="submission" date="2022-03" db="EMBL/GenBank/DDBJ databases">
        <authorList>
            <person name="Sayadi A."/>
        </authorList>
    </citation>
    <scope>NUCLEOTIDE SEQUENCE</scope>
</reference>
<gene>
    <name evidence="2" type="ORF">ACAOBT_LOCUS37284</name>
</gene>
<feature type="compositionally biased region" description="Polar residues" evidence="1">
    <location>
        <begin position="48"/>
        <end position="65"/>
    </location>
</feature>
<dbReference type="AlphaFoldDB" id="A0A9P0QGB5"/>
<protein>
    <submittedName>
        <fullName evidence="2">Uncharacterized protein</fullName>
    </submittedName>
</protein>
<evidence type="ECO:0000256" key="1">
    <source>
        <dbReference type="SAM" id="MobiDB-lite"/>
    </source>
</evidence>
<accession>A0A9P0QGB5</accession>
<name>A0A9P0QGB5_ACAOB</name>
<feature type="region of interest" description="Disordered" evidence="1">
    <location>
        <begin position="1"/>
        <end position="68"/>
    </location>
</feature>
<proteinExistence type="predicted"/>
<evidence type="ECO:0000313" key="3">
    <source>
        <dbReference type="Proteomes" id="UP001152888"/>
    </source>
</evidence>
<dbReference type="Proteomes" id="UP001152888">
    <property type="component" value="Unassembled WGS sequence"/>
</dbReference>
<comment type="caution">
    <text evidence="2">The sequence shown here is derived from an EMBL/GenBank/DDBJ whole genome shotgun (WGS) entry which is preliminary data.</text>
</comment>
<keyword evidence="3" id="KW-1185">Reference proteome</keyword>
<organism evidence="2 3">
    <name type="scientific">Acanthoscelides obtectus</name>
    <name type="common">Bean weevil</name>
    <name type="synonym">Bruchus obtectus</name>
    <dbReference type="NCBI Taxonomy" id="200917"/>
    <lineage>
        <taxon>Eukaryota</taxon>
        <taxon>Metazoa</taxon>
        <taxon>Ecdysozoa</taxon>
        <taxon>Arthropoda</taxon>
        <taxon>Hexapoda</taxon>
        <taxon>Insecta</taxon>
        <taxon>Pterygota</taxon>
        <taxon>Neoptera</taxon>
        <taxon>Endopterygota</taxon>
        <taxon>Coleoptera</taxon>
        <taxon>Polyphaga</taxon>
        <taxon>Cucujiformia</taxon>
        <taxon>Chrysomeloidea</taxon>
        <taxon>Chrysomelidae</taxon>
        <taxon>Bruchinae</taxon>
        <taxon>Bruchini</taxon>
        <taxon>Acanthoscelides</taxon>
    </lineage>
</organism>
<sequence length="114" mass="13069">MRMRHRDRIKERSARRKEKQEDSPLTSSAMTIISLFRGQKDDHHSKNRSSSLESSCSAHTDSDITQIRPCDVKERRGSYTADNIVKASLTIPVIHRLLLTQSTTKTFLTSRTIL</sequence>
<dbReference type="OrthoDB" id="10024839at2759"/>